<reference evidence="1 2" key="1">
    <citation type="journal article" date="2019" name="bioRxiv">
        <title>Genomics, evolutionary history and diagnostics of the Alternaria alternata species group including apple and Asian pear pathotypes.</title>
        <authorList>
            <person name="Armitage A.D."/>
            <person name="Cockerton H.M."/>
            <person name="Sreenivasaprasad S."/>
            <person name="Woodhall J.W."/>
            <person name="Lane C.R."/>
            <person name="Harrison R.J."/>
            <person name="Clarkson J.P."/>
        </authorList>
    </citation>
    <scope>NUCLEOTIDE SEQUENCE [LARGE SCALE GENOMIC DNA]</scope>
    <source>
        <strain evidence="1 2">FERA 650</strain>
    </source>
</reference>
<accession>A0ACB6F6J4</accession>
<name>A0ACB6F6J4_9PLEO</name>
<comment type="caution">
    <text evidence="1">The sequence shown here is derived from an EMBL/GenBank/DDBJ whole genome shotgun (WGS) entry which is preliminary data.</text>
</comment>
<protein>
    <submittedName>
        <fullName evidence="1">Uncharacterized protein</fullName>
    </submittedName>
</protein>
<sequence>MAEASPDYKVLYLQEQCRREAAENAQREAEAARDEEQRRREEEQRRRQEEQRRRQEEQRRRQEAERNRKEEQSRREEAEQAQERVTEKTRKTALPEFLDACHTHLHSGLTVQTDPTLSTQGSPANANNKLRPERVVLWTDFPARQATSWNDLMESGFASEQHFTSLHTLEETGEAVRRRMMSSELDLNVFQRHTVEDQVSLIIQGMYSDRRLRRKFGLQGSVNFENHANTLSPESQLEEDMEQLTVSGTGRRRSPRLQTKAKETRQSGSTDAAEAEDAGRKSTASSSRPRADQFCVYNTGTTRSAQDHIAAFILEYKAPHKLPLGYIYEGLGEMELDEVVQCRDDETLRDRFRRLVAAVITQAFSYMVRIGVEYGCVCTGEAYIFLRVGDDPRTVHYFLSVPKGDVGETTGWTAGSEGANRLHLTAVGQMLAFTLQALKTPPRSQRWRNKAAAQLHSWEVVYDELLDAIPEGTTQSSEYQPPEDNSFLRMSPVQLRGGRAKHSSPSCQQAEQRHEASDDEPESEPDPDTPSRQVSLSQHFSRAQKTRASSSSGRKRERRRGQGAEDGQYCTQECLRGLAEGGVLDRCCPNVRDHGDKYHQIDQSSFLDLMRRQLADDLDTDCSPVSMPGACGVLFRVRLRSHGYVVAAKCTPAYFAHRLRWEASIYERLRPIQGIHVPVHLGNIDLETPYYYEGIVDLVHMMFLSFGGHLISQHLTAENKALVSEQVRLSADAIHRLGVLHRDLMLRNILWNEETGHVMVIDFERAEMEQRTVLGAISANRKRKKPAESLGKPARKKPSACTLEIRRAMFELNGMAQSIRCG</sequence>
<keyword evidence="2" id="KW-1185">Reference proteome</keyword>
<evidence type="ECO:0000313" key="1">
    <source>
        <dbReference type="EMBL" id="KAB2100052.1"/>
    </source>
</evidence>
<organism evidence="1 2">
    <name type="scientific">Alternaria gaisen</name>
    <dbReference type="NCBI Taxonomy" id="167740"/>
    <lineage>
        <taxon>Eukaryota</taxon>
        <taxon>Fungi</taxon>
        <taxon>Dikarya</taxon>
        <taxon>Ascomycota</taxon>
        <taxon>Pezizomycotina</taxon>
        <taxon>Dothideomycetes</taxon>
        <taxon>Pleosporomycetidae</taxon>
        <taxon>Pleosporales</taxon>
        <taxon>Pleosporineae</taxon>
        <taxon>Pleosporaceae</taxon>
        <taxon>Alternaria</taxon>
        <taxon>Alternaria sect. Alternaria</taxon>
    </lineage>
</organism>
<dbReference type="EMBL" id="PDWZ02000014">
    <property type="protein sequence ID" value="KAB2100052.1"/>
    <property type="molecule type" value="Genomic_DNA"/>
</dbReference>
<gene>
    <name evidence="1" type="ORF">AG0111_0g11787</name>
</gene>
<evidence type="ECO:0000313" key="2">
    <source>
        <dbReference type="Proteomes" id="UP000293547"/>
    </source>
</evidence>
<proteinExistence type="predicted"/>
<dbReference type="Proteomes" id="UP000293547">
    <property type="component" value="Unassembled WGS sequence"/>
</dbReference>